<protein>
    <submittedName>
        <fullName evidence="1">Uncharacterized protein</fullName>
    </submittedName>
</protein>
<gene>
    <name evidence="1" type="ORF">scyTo_0005461</name>
</gene>
<organism evidence="1 2">
    <name type="scientific">Scyliorhinus torazame</name>
    <name type="common">Cloudy catshark</name>
    <name type="synonym">Catulus torazame</name>
    <dbReference type="NCBI Taxonomy" id="75743"/>
    <lineage>
        <taxon>Eukaryota</taxon>
        <taxon>Metazoa</taxon>
        <taxon>Chordata</taxon>
        <taxon>Craniata</taxon>
        <taxon>Vertebrata</taxon>
        <taxon>Chondrichthyes</taxon>
        <taxon>Elasmobranchii</taxon>
        <taxon>Galeomorphii</taxon>
        <taxon>Galeoidea</taxon>
        <taxon>Carcharhiniformes</taxon>
        <taxon>Scyliorhinidae</taxon>
        <taxon>Scyliorhinus</taxon>
    </lineage>
</organism>
<reference evidence="1 2" key="1">
    <citation type="journal article" date="2018" name="Nat. Ecol. Evol.">
        <title>Shark genomes provide insights into elasmobranch evolution and the origin of vertebrates.</title>
        <authorList>
            <person name="Hara Y"/>
            <person name="Yamaguchi K"/>
            <person name="Onimaru K"/>
            <person name="Kadota M"/>
            <person name="Koyanagi M"/>
            <person name="Keeley SD"/>
            <person name="Tatsumi K"/>
            <person name="Tanaka K"/>
            <person name="Motone F"/>
            <person name="Kageyama Y"/>
            <person name="Nozu R"/>
            <person name="Adachi N"/>
            <person name="Nishimura O"/>
            <person name="Nakagawa R"/>
            <person name="Tanegashima C"/>
            <person name="Kiyatake I"/>
            <person name="Matsumoto R"/>
            <person name="Murakumo K"/>
            <person name="Nishida K"/>
            <person name="Terakita A"/>
            <person name="Kuratani S"/>
            <person name="Sato K"/>
            <person name="Hyodo S Kuraku.S."/>
        </authorList>
    </citation>
    <scope>NUCLEOTIDE SEQUENCE [LARGE SCALE GENOMIC DNA]</scope>
</reference>
<accession>A0A401P8A1</accession>
<name>A0A401P8A1_SCYTO</name>
<sequence length="138" mass="15438">MPRKVGRQSQPLRTGMTVNKTWCATGRVLLASCPLGADSCRFTDTRMPLIPDQVAILKRANLDALLMKREGRSSSFQTLLTQLKPPWLSEAKVQRCRDLTLGPPFYSGHRVILPVGTIKGREEESLSVDFDYGVLHIE</sequence>
<dbReference type="Proteomes" id="UP000288216">
    <property type="component" value="Unassembled WGS sequence"/>
</dbReference>
<evidence type="ECO:0000313" key="2">
    <source>
        <dbReference type="Proteomes" id="UP000288216"/>
    </source>
</evidence>
<keyword evidence="2" id="KW-1185">Reference proteome</keyword>
<proteinExistence type="predicted"/>
<evidence type="ECO:0000313" key="1">
    <source>
        <dbReference type="EMBL" id="GCB69365.1"/>
    </source>
</evidence>
<comment type="caution">
    <text evidence="1">The sequence shown here is derived from an EMBL/GenBank/DDBJ whole genome shotgun (WGS) entry which is preliminary data.</text>
</comment>
<dbReference type="AlphaFoldDB" id="A0A401P8A1"/>
<dbReference type="EMBL" id="BFAA01001702">
    <property type="protein sequence ID" value="GCB69365.1"/>
    <property type="molecule type" value="Genomic_DNA"/>
</dbReference>